<dbReference type="RefSeq" id="WP_120030295.1">
    <property type="nucleotide sequence ID" value="NZ_QVMU01000004.1"/>
</dbReference>
<dbReference type="PRINTS" id="PR00039">
    <property type="entry name" value="HTHLYSR"/>
</dbReference>
<dbReference type="GO" id="GO:0006351">
    <property type="term" value="P:DNA-templated transcription"/>
    <property type="evidence" value="ECO:0007669"/>
    <property type="project" value="TreeGrafter"/>
</dbReference>
<keyword evidence="7" id="KW-1185">Reference proteome</keyword>
<evidence type="ECO:0000313" key="6">
    <source>
        <dbReference type="EMBL" id="RJX72973.1"/>
    </source>
</evidence>
<evidence type="ECO:0000259" key="5">
    <source>
        <dbReference type="PROSITE" id="PS50931"/>
    </source>
</evidence>
<organism evidence="6 7">
    <name type="scientific">Vibrio sinensis</name>
    <dbReference type="NCBI Taxonomy" id="2302434"/>
    <lineage>
        <taxon>Bacteria</taxon>
        <taxon>Pseudomonadati</taxon>
        <taxon>Pseudomonadota</taxon>
        <taxon>Gammaproteobacteria</taxon>
        <taxon>Vibrionales</taxon>
        <taxon>Vibrionaceae</taxon>
        <taxon>Vibrio</taxon>
    </lineage>
</organism>
<dbReference type="InterPro" id="IPR036388">
    <property type="entry name" value="WH-like_DNA-bd_sf"/>
</dbReference>
<dbReference type="Pfam" id="PF00126">
    <property type="entry name" value="HTH_1"/>
    <property type="match status" value="1"/>
</dbReference>
<dbReference type="Gene3D" id="1.10.10.10">
    <property type="entry name" value="Winged helix-like DNA-binding domain superfamily/Winged helix DNA-binding domain"/>
    <property type="match status" value="1"/>
</dbReference>
<evidence type="ECO:0000256" key="3">
    <source>
        <dbReference type="ARBA" id="ARBA00023125"/>
    </source>
</evidence>
<dbReference type="PANTHER" id="PTHR30537">
    <property type="entry name" value="HTH-TYPE TRANSCRIPTIONAL REGULATOR"/>
    <property type="match status" value="1"/>
</dbReference>
<dbReference type="AlphaFoldDB" id="A0A3A6QKC7"/>
<dbReference type="GO" id="GO:0003700">
    <property type="term" value="F:DNA-binding transcription factor activity"/>
    <property type="evidence" value="ECO:0007669"/>
    <property type="project" value="InterPro"/>
</dbReference>
<reference evidence="6 7" key="1">
    <citation type="submission" date="2018-08" db="EMBL/GenBank/DDBJ databases">
        <title>Vibrio isolated from the Eastern China Marginal Seas.</title>
        <authorList>
            <person name="Li Y."/>
        </authorList>
    </citation>
    <scope>NUCLEOTIDE SEQUENCE [LARGE SCALE GENOMIC DNA]</scope>
    <source>
        <strain evidence="6 7">BEI233</strain>
    </source>
</reference>
<comment type="similarity">
    <text evidence="1">Belongs to the LysR transcriptional regulatory family.</text>
</comment>
<feature type="domain" description="HTH lysR-type" evidence="5">
    <location>
        <begin position="1"/>
        <end position="59"/>
    </location>
</feature>
<evidence type="ECO:0000256" key="2">
    <source>
        <dbReference type="ARBA" id="ARBA00023015"/>
    </source>
</evidence>
<dbReference type="Gene3D" id="3.40.190.290">
    <property type="match status" value="1"/>
</dbReference>
<keyword evidence="4" id="KW-0804">Transcription</keyword>
<gene>
    <name evidence="6" type="ORF">DZ860_07425</name>
</gene>
<dbReference type="Proteomes" id="UP000273252">
    <property type="component" value="Unassembled WGS sequence"/>
</dbReference>
<protein>
    <submittedName>
        <fullName evidence="6">LysR family transcriptional regulator</fullName>
    </submittedName>
</protein>
<evidence type="ECO:0000256" key="4">
    <source>
        <dbReference type="ARBA" id="ARBA00023163"/>
    </source>
</evidence>
<name>A0A3A6QKC7_9VIBR</name>
<sequence>MNRLRQMSLFAHIVECGSITAAADALDLSKSVVSQHLKSLEQELGVSLLKRTTRRQTLTVAGESFYAGCRSLNQVADSAWQNAQQGLTTPKGSIRITAPNALMETLISPAIAQVMQQYPLLVPELISSDEHLDLIAENIDLAIRVGHSRESSLKQRRIGEFRDVLCATPNVVAAFNADTTPYIANSWQSKQIHHILESASLGDIELKCEAKCITNSFYTCVSLIKADAGVGLVPDFHLGTLAPMLVTLFPQHVLPINPIYALHSFNHTPPLSVSVCLDAIERQLSQTAGH</sequence>
<evidence type="ECO:0000313" key="7">
    <source>
        <dbReference type="Proteomes" id="UP000273252"/>
    </source>
</evidence>
<dbReference type="InterPro" id="IPR005119">
    <property type="entry name" value="LysR_subst-bd"/>
</dbReference>
<evidence type="ECO:0000256" key="1">
    <source>
        <dbReference type="ARBA" id="ARBA00009437"/>
    </source>
</evidence>
<dbReference type="InterPro" id="IPR000847">
    <property type="entry name" value="LysR_HTH_N"/>
</dbReference>
<proteinExistence type="inferred from homology"/>
<dbReference type="InterPro" id="IPR036390">
    <property type="entry name" value="WH_DNA-bd_sf"/>
</dbReference>
<keyword evidence="3" id="KW-0238">DNA-binding</keyword>
<comment type="caution">
    <text evidence="6">The sequence shown here is derived from an EMBL/GenBank/DDBJ whole genome shotgun (WGS) entry which is preliminary data.</text>
</comment>
<dbReference type="PANTHER" id="PTHR30537:SF30">
    <property type="entry name" value="TRANSCRIPTIONAL REGULATOR-RELATED"/>
    <property type="match status" value="1"/>
</dbReference>
<dbReference type="PROSITE" id="PS50931">
    <property type="entry name" value="HTH_LYSR"/>
    <property type="match status" value="1"/>
</dbReference>
<dbReference type="EMBL" id="QVMU01000004">
    <property type="protein sequence ID" value="RJX72973.1"/>
    <property type="molecule type" value="Genomic_DNA"/>
</dbReference>
<dbReference type="SUPFAM" id="SSF53850">
    <property type="entry name" value="Periplasmic binding protein-like II"/>
    <property type="match status" value="1"/>
</dbReference>
<accession>A0A3A6QKC7</accession>
<dbReference type="InterPro" id="IPR058163">
    <property type="entry name" value="LysR-type_TF_proteobact-type"/>
</dbReference>
<dbReference type="Pfam" id="PF03466">
    <property type="entry name" value="LysR_substrate"/>
    <property type="match status" value="1"/>
</dbReference>
<dbReference type="SUPFAM" id="SSF46785">
    <property type="entry name" value="Winged helix' DNA-binding domain"/>
    <property type="match status" value="1"/>
</dbReference>
<dbReference type="FunFam" id="1.10.10.10:FF:000001">
    <property type="entry name" value="LysR family transcriptional regulator"/>
    <property type="match status" value="1"/>
</dbReference>
<dbReference type="OrthoDB" id="5825379at2"/>
<keyword evidence="2" id="KW-0805">Transcription regulation</keyword>
<dbReference type="GO" id="GO:0043565">
    <property type="term" value="F:sequence-specific DNA binding"/>
    <property type="evidence" value="ECO:0007669"/>
    <property type="project" value="TreeGrafter"/>
</dbReference>